<dbReference type="Proteomes" id="UP001152622">
    <property type="component" value="Chromosome 17"/>
</dbReference>
<evidence type="ECO:0000256" key="8">
    <source>
        <dbReference type="ARBA" id="ARBA00022989"/>
    </source>
</evidence>
<comment type="subcellular location">
    <subcellularLocation>
        <location evidence="1 13">Golgi apparatus membrane</location>
        <topology evidence="1 13">Single-pass type II membrane protein</topology>
    </subcellularLocation>
</comment>
<organism evidence="14 15">
    <name type="scientific">Synaphobranchus kaupii</name>
    <name type="common">Kaup's arrowtooth eel</name>
    <dbReference type="NCBI Taxonomy" id="118154"/>
    <lineage>
        <taxon>Eukaryota</taxon>
        <taxon>Metazoa</taxon>
        <taxon>Chordata</taxon>
        <taxon>Craniata</taxon>
        <taxon>Vertebrata</taxon>
        <taxon>Euteleostomi</taxon>
        <taxon>Actinopterygii</taxon>
        <taxon>Neopterygii</taxon>
        <taxon>Teleostei</taxon>
        <taxon>Anguilliformes</taxon>
        <taxon>Synaphobranchidae</taxon>
        <taxon>Synaphobranchus</taxon>
    </lineage>
</organism>
<keyword evidence="11" id="KW-0472">Membrane</keyword>
<comment type="caution">
    <text evidence="14">The sequence shown here is derived from an EMBL/GenBank/DDBJ whole genome shotgun (WGS) entry which is preliminary data.</text>
</comment>
<comment type="similarity">
    <text evidence="3 13">Belongs to the glycosyltransferase 31 family.</text>
</comment>
<evidence type="ECO:0000256" key="12">
    <source>
        <dbReference type="ARBA" id="ARBA00023180"/>
    </source>
</evidence>
<evidence type="ECO:0000256" key="4">
    <source>
        <dbReference type="ARBA" id="ARBA00022676"/>
    </source>
</evidence>
<dbReference type="GO" id="GO:0000139">
    <property type="term" value="C:Golgi membrane"/>
    <property type="evidence" value="ECO:0007669"/>
    <property type="project" value="UniProtKB-SubCell"/>
</dbReference>
<keyword evidence="10" id="KW-0443">Lipid metabolism</keyword>
<evidence type="ECO:0000256" key="5">
    <source>
        <dbReference type="ARBA" id="ARBA00022679"/>
    </source>
</evidence>
<accession>A0A9Q1IGQ7</accession>
<keyword evidence="4 13" id="KW-0328">Glycosyltransferase</keyword>
<dbReference type="EMBL" id="JAINUF010000017">
    <property type="protein sequence ID" value="KAJ8339137.1"/>
    <property type="molecule type" value="Genomic_DNA"/>
</dbReference>
<evidence type="ECO:0000256" key="1">
    <source>
        <dbReference type="ARBA" id="ARBA00004323"/>
    </source>
</evidence>
<keyword evidence="6" id="KW-0812">Transmembrane</keyword>
<proteinExistence type="inferred from homology"/>
<dbReference type="OrthoDB" id="115198at2759"/>
<evidence type="ECO:0000256" key="7">
    <source>
        <dbReference type="ARBA" id="ARBA00022968"/>
    </source>
</evidence>
<dbReference type="GO" id="GO:0016758">
    <property type="term" value="F:hexosyltransferase activity"/>
    <property type="evidence" value="ECO:0007669"/>
    <property type="project" value="InterPro"/>
</dbReference>
<comment type="pathway">
    <text evidence="2">Protein modification; protein glycosylation.</text>
</comment>
<protein>
    <recommendedName>
        <fullName evidence="13">Hexosyltransferase</fullName>
        <ecNumber evidence="13">2.4.1.-</ecNumber>
    </recommendedName>
</protein>
<keyword evidence="15" id="KW-1185">Reference proteome</keyword>
<keyword evidence="12" id="KW-0325">Glycoprotein</keyword>
<gene>
    <name evidence="14" type="ORF">SKAU_G00359230</name>
</gene>
<keyword evidence="8" id="KW-1133">Transmembrane helix</keyword>
<keyword evidence="5" id="KW-0808">Transferase</keyword>
<dbReference type="GO" id="GO:0006629">
    <property type="term" value="P:lipid metabolic process"/>
    <property type="evidence" value="ECO:0007669"/>
    <property type="project" value="UniProtKB-KW"/>
</dbReference>
<dbReference type="FunFam" id="3.90.550.50:FF:000001">
    <property type="entry name" value="Hexosyltransferase"/>
    <property type="match status" value="1"/>
</dbReference>
<evidence type="ECO:0000256" key="3">
    <source>
        <dbReference type="ARBA" id="ARBA00008661"/>
    </source>
</evidence>
<reference evidence="14" key="1">
    <citation type="journal article" date="2023" name="Science">
        <title>Genome structures resolve the early diversification of teleost fishes.</title>
        <authorList>
            <person name="Parey E."/>
            <person name="Louis A."/>
            <person name="Montfort J."/>
            <person name="Bouchez O."/>
            <person name="Roques C."/>
            <person name="Iampietro C."/>
            <person name="Lluch J."/>
            <person name="Castinel A."/>
            <person name="Donnadieu C."/>
            <person name="Desvignes T."/>
            <person name="Floi Bucao C."/>
            <person name="Jouanno E."/>
            <person name="Wen M."/>
            <person name="Mejri S."/>
            <person name="Dirks R."/>
            <person name="Jansen H."/>
            <person name="Henkel C."/>
            <person name="Chen W.J."/>
            <person name="Zahm M."/>
            <person name="Cabau C."/>
            <person name="Klopp C."/>
            <person name="Thompson A.W."/>
            <person name="Robinson-Rechavi M."/>
            <person name="Braasch I."/>
            <person name="Lecointre G."/>
            <person name="Bobe J."/>
            <person name="Postlethwait J.H."/>
            <person name="Berthelot C."/>
            <person name="Roest Crollius H."/>
            <person name="Guiguen Y."/>
        </authorList>
    </citation>
    <scope>NUCLEOTIDE SEQUENCE</scope>
    <source>
        <tissue evidence="14">Blood</tissue>
    </source>
</reference>
<dbReference type="InterPro" id="IPR002659">
    <property type="entry name" value="Glyco_trans_31"/>
</dbReference>
<dbReference type="Gene3D" id="3.90.550.50">
    <property type="match status" value="1"/>
</dbReference>
<keyword evidence="9 13" id="KW-0333">Golgi apparatus</keyword>
<evidence type="ECO:0000313" key="15">
    <source>
        <dbReference type="Proteomes" id="UP001152622"/>
    </source>
</evidence>
<evidence type="ECO:0000256" key="6">
    <source>
        <dbReference type="ARBA" id="ARBA00022692"/>
    </source>
</evidence>
<dbReference type="PANTHER" id="PTHR11214">
    <property type="entry name" value="BETA-1,3-N-ACETYLGLUCOSAMINYLTRANSFERASE"/>
    <property type="match status" value="1"/>
</dbReference>
<sequence>MQLSFCKLRTHQWCFLLFNVLLFHALLFGADFVEEYLLQAFPGTYTDLKVLEVRERARKLDMTTARGNISQQYTINYPEACSGQDVFLLVLIFSAPDNAHRREAIRRTWANRTHVQECLIRTLFVLESPRSLSTQATVLREAELHSDIIQGRLIESPGNLTPKTLLAMQWVVTYCPFARFILQANETAFVNLMALGDYLLTLRRHPEDLYIGRVVHQEMPDREPNSPHFLSPNQYRDKYFPDYCTGSAFVLSQDVARKVIVASEEVHFPVPYDVFIGICVRKAGVVPTHSARFSGERHIRYNACCYQFIFSSANVGDDQLDSIWQDLRDERSCSLLETYYGLVACKALTYLDKFSFFNTGTISDADSNG</sequence>
<dbReference type="Pfam" id="PF01762">
    <property type="entry name" value="Galactosyl_T"/>
    <property type="match status" value="1"/>
</dbReference>
<evidence type="ECO:0000256" key="13">
    <source>
        <dbReference type="RuleBase" id="RU363063"/>
    </source>
</evidence>
<keyword evidence="7" id="KW-0735">Signal-anchor</keyword>
<dbReference type="GO" id="GO:0006493">
    <property type="term" value="P:protein O-linked glycosylation"/>
    <property type="evidence" value="ECO:0007669"/>
    <property type="project" value="TreeGrafter"/>
</dbReference>
<evidence type="ECO:0000256" key="10">
    <source>
        <dbReference type="ARBA" id="ARBA00023098"/>
    </source>
</evidence>
<evidence type="ECO:0000313" key="14">
    <source>
        <dbReference type="EMBL" id="KAJ8339137.1"/>
    </source>
</evidence>
<evidence type="ECO:0000256" key="9">
    <source>
        <dbReference type="ARBA" id="ARBA00023034"/>
    </source>
</evidence>
<name>A0A9Q1IGQ7_SYNKA</name>
<dbReference type="PANTHER" id="PTHR11214:SF29">
    <property type="entry name" value="BETA-1,3-GALACTOSYLTRANSFERASE 9"/>
    <property type="match status" value="1"/>
</dbReference>
<dbReference type="EC" id="2.4.1.-" evidence="13"/>
<evidence type="ECO:0000256" key="11">
    <source>
        <dbReference type="ARBA" id="ARBA00023136"/>
    </source>
</evidence>
<dbReference type="AlphaFoldDB" id="A0A9Q1IGQ7"/>
<evidence type="ECO:0000256" key="2">
    <source>
        <dbReference type="ARBA" id="ARBA00004922"/>
    </source>
</evidence>